<protein>
    <recommendedName>
        <fullName evidence="1">MCM C-terminal domain-containing protein</fullName>
    </recommendedName>
</protein>
<gene>
    <name evidence="2" type="ORF">GCM10007981_17350</name>
</gene>
<comment type="caution">
    <text evidence="2">The sequence shown here is derived from an EMBL/GenBank/DDBJ whole genome shotgun (WGS) entry which is preliminary data.</text>
</comment>
<evidence type="ECO:0000259" key="1">
    <source>
        <dbReference type="Pfam" id="PF21100"/>
    </source>
</evidence>
<dbReference type="Pfam" id="PF21100">
    <property type="entry name" value="WHD_MCM"/>
    <property type="match status" value="1"/>
</dbReference>
<organism evidence="2 3">
    <name type="scientific">Thermocladium modestius</name>
    <dbReference type="NCBI Taxonomy" id="62609"/>
    <lineage>
        <taxon>Archaea</taxon>
        <taxon>Thermoproteota</taxon>
        <taxon>Thermoprotei</taxon>
        <taxon>Thermoproteales</taxon>
        <taxon>Thermoproteaceae</taxon>
        <taxon>Thermocladium</taxon>
    </lineage>
</organism>
<keyword evidence="3" id="KW-1185">Reference proteome</keyword>
<accession>A0A830GZC4</accession>
<dbReference type="EMBL" id="BMNL01000004">
    <property type="protein sequence ID" value="GGP22209.1"/>
    <property type="molecule type" value="Genomic_DNA"/>
</dbReference>
<evidence type="ECO:0000313" key="3">
    <source>
        <dbReference type="Proteomes" id="UP000610960"/>
    </source>
</evidence>
<dbReference type="AlphaFoldDB" id="A0A830GZC4"/>
<sequence>MIEEEFNNFLRGREEARERYKTIMAVCKKGCRWSDVKRAIEAKEGARIDDKRLTELISNLVKASFLVADNGAYKPADVLIEKVF</sequence>
<dbReference type="InterPro" id="IPR036388">
    <property type="entry name" value="WH-like_DNA-bd_sf"/>
</dbReference>
<dbReference type="InterPro" id="IPR048907">
    <property type="entry name" value="WHD_MCM_arc"/>
</dbReference>
<evidence type="ECO:0000313" key="2">
    <source>
        <dbReference type="EMBL" id="GGP22209.1"/>
    </source>
</evidence>
<dbReference type="Proteomes" id="UP000610960">
    <property type="component" value="Unassembled WGS sequence"/>
</dbReference>
<feature type="domain" description="MCM C-terminal" evidence="1">
    <location>
        <begin position="14"/>
        <end position="75"/>
    </location>
</feature>
<dbReference type="SUPFAM" id="SSF46785">
    <property type="entry name" value="Winged helix' DNA-binding domain"/>
    <property type="match status" value="1"/>
</dbReference>
<reference evidence="2" key="1">
    <citation type="journal article" date="2014" name="Int. J. Syst. Evol. Microbiol.">
        <title>Complete genome sequence of Corynebacterium casei LMG S-19264T (=DSM 44701T), isolated from a smear-ripened cheese.</title>
        <authorList>
            <consortium name="US DOE Joint Genome Institute (JGI-PGF)"/>
            <person name="Walter F."/>
            <person name="Albersmeier A."/>
            <person name="Kalinowski J."/>
            <person name="Ruckert C."/>
        </authorList>
    </citation>
    <scope>NUCLEOTIDE SEQUENCE</scope>
    <source>
        <strain evidence="2">JCM 10088</strain>
    </source>
</reference>
<reference evidence="2" key="2">
    <citation type="submission" date="2020-09" db="EMBL/GenBank/DDBJ databases">
        <authorList>
            <person name="Sun Q."/>
            <person name="Ohkuma M."/>
        </authorList>
    </citation>
    <scope>NUCLEOTIDE SEQUENCE</scope>
    <source>
        <strain evidence="2">JCM 10088</strain>
    </source>
</reference>
<name>A0A830GZC4_9CREN</name>
<proteinExistence type="predicted"/>
<dbReference type="RefSeq" id="WP_229657751.1">
    <property type="nucleotide sequence ID" value="NZ_BMNL01000004.1"/>
</dbReference>
<dbReference type="InterPro" id="IPR036390">
    <property type="entry name" value="WH_DNA-bd_sf"/>
</dbReference>
<dbReference type="Gene3D" id="1.10.10.10">
    <property type="entry name" value="Winged helix-like DNA-binding domain superfamily/Winged helix DNA-binding domain"/>
    <property type="match status" value="1"/>
</dbReference>